<evidence type="ECO:0000256" key="1">
    <source>
        <dbReference type="SAM" id="MobiDB-lite"/>
    </source>
</evidence>
<feature type="compositionally biased region" description="Polar residues" evidence="1">
    <location>
        <begin position="63"/>
        <end position="72"/>
    </location>
</feature>
<gene>
    <name evidence="2" type="ORF">Clacol_010013</name>
</gene>
<sequence length="283" mass="32521">MFLQHLTSTLSLLPEPDKEMSLGYDLNKDTNFTTKPFPFKKTTAKDKLHRLSRLVKAASSFTKLPRGTSTKGKNGPRKTASSSQYRDRSVRVSGVDFDIVLTPTSGSSEWLSSLEAEESSVEEDYGMLLPPSYLRRQLSTYSLWENYTSDSLEVQESPRKQLRQFDEPWNQGRRVHFDIPQRPESIYETYSVEKVTKEHVYILTLDDIFISEDLLKFGKPFKQSIADEGLPIEFNREPPPTPSKIRRKPSPWQVVHSQQWKAFVSKIQSNQIPADSRTRSVTV</sequence>
<reference evidence="2" key="1">
    <citation type="submission" date="2021-10" db="EMBL/GenBank/DDBJ databases">
        <title>De novo Genome Assembly of Clathrus columnatus (Basidiomycota, Fungi) Using Illumina and Nanopore Sequence Data.</title>
        <authorList>
            <person name="Ogiso-Tanaka E."/>
            <person name="Itagaki H."/>
            <person name="Hosoya T."/>
            <person name="Hosaka K."/>
        </authorList>
    </citation>
    <scope>NUCLEOTIDE SEQUENCE</scope>
    <source>
        <strain evidence="2">MO-923</strain>
    </source>
</reference>
<organism evidence="2 3">
    <name type="scientific">Clathrus columnatus</name>
    <dbReference type="NCBI Taxonomy" id="1419009"/>
    <lineage>
        <taxon>Eukaryota</taxon>
        <taxon>Fungi</taxon>
        <taxon>Dikarya</taxon>
        <taxon>Basidiomycota</taxon>
        <taxon>Agaricomycotina</taxon>
        <taxon>Agaricomycetes</taxon>
        <taxon>Phallomycetidae</taxon>
        <taxon>Phallales</taxon>
        <taxon>Clathraceae</taxon>
        <taxon>Clathrus</taxon>
    </lineage>
</organism>
<name>A0AAV5AMT4_9AGAM</name>
<accession>A0AAV5AMT4</accession>
<evidence type="ECO:0000313" key="3">
    <source>
        <dbReference type="Proteomes" id="UP001050691"/>
    </source>
</evidence>
<proteinExistence type="predicted"/>
<feature type="region of interest" description="Disordered" evidence="1">
    <location>
        <begin position="63"/>
        <end position="87"/>
    </location>
</feature>
<protein>
    <submittedName>
        <fullName evidence="2">Uncharacterized protein</fullName>
    </submittedName>
</protein>
<dbReference type="AlphaFoldDB" id="A0AAV5AMT4"/>
<evidence type="ECO:0000313" key="2">
    <source>
        <dbReference type="EMBL" id="GJJ15735.1"/>
    </source>
</evidence>
<dbReference type="Proteomes" id="UP001050691">
    <property type="component" value="Unassembled WGS sequence"/>
</dbReference>
<keyword evidence="3" id="KW-1185">Reference proteome</keyword>
<comment type="caution">
    <text evidence="2">The sequence shown here is derived from an EMBL/GenBank/DDBJ whole genome shotgun (WGS) entry which is preliminary data.</text>
</comment>
<dbReference type="EMBL" id="BPWL01000011">
    <property type="protein sequence ID" value="GJJ15735.1"/>
    <property type="molecule type" value="Genomic_DNA"/>
</dbReference>